<dbReference type="PANTHER" id="PTHR43031">
    <property type="entry name" value="FAD-DEPENDENT OXIDOREDUCTASE"/>
    <property type="match status" value="1"/>
</dbReference>
<dbReference type="AlphaFoldDB" id="A0A840URG1"/>
<keyword evidence="3" id="KW-1185">Reference proteome</keyword>
<dbReference type="SUPFAM" id="SSF47240">
    <property type="entry name" value="Ferritin-like"/>
    <property type="match status" value="1"/>
</dbReference>
<dbReference type="InterPro" id="IPR036873">
    <property type="entry name" value="Rhodanese-like_dom_sf"/>
</dbReference>
<accession>A0A840URG1</accession>
<proteinExistence type="predicted"/>
<dbReference type="Pfam" id="PF00581">
    <property type="entry name" value="Rhodanese"/>
    <property type="match status" value="1"/>
</dbReference>
<dbReference type="CDD" id="cd01045">
    <property type="entry name" value="Ferritin_like_AB"/>
    <property type="match status" value="1"/>
</dbReference>
<dbReference type="GO" id="GO:0004792">
    <property type="term" value="F:thiosulfate-cyanide sulfurtransferase activity"/>
    <property type="evidence" value="ECO:0007669"/>
    <property type="project" value="InterPro"/>
</dbReference>
<protein>
    <submittedName>
        <fullName evidence="2">Rhodanese-related sulfurtransferase</fullName>
    </submittedName>
</protein>
<name>A0A840URG1_9BACT</name>
<dbReference type="InterPro" id="IPR001307">
    <property type="entry name" value="Thiosulphate_STrfase_CS"/>
</dbReference>
<dbReference type="InterPro" id="IPR009078">
    <property type="entry name" value="Ferritin-like_SF"/>
</dbReference>
<gene>
    <name evidence="2" type="ORF">HNQ81_002547</name>
</gene>
<sequence>MNWQSLFDHGREITAEEAHEYIGNLPPHDLQLIDVRQPKEYRDAHIPGAVLIPLNELPQRLGEIDPARNTIVYCRSGHRSAAACQILGQAGIARVLNLRGGMLQWQGNRAAGEETEGLEFFVRGDFPSAAAMACSMEAGLKEFYLAAAAQTVDPESRNFLVAMARLEDGHITRLRERHGLAETDPAATMPTGVIEGGMQTADIIEAFRTSFTDLQSLVQLAMMFEAQALDLYSRLARRQDNPGLRNFFLDMAGEERHHLNRLARELDKLLT</sequence>
<dbReference type="GO" id="GO:0016491">
    <property type="term" value="F:oxidoreductase activity"/>
    <property type="evidence" value="ECO:0007669"/>
    <property type="project" value="InterPro"/>
</dbReference>
<feature type="domain" description="Rhodanese" evidence="1">
    <location>
        <begin position="26"/>
        <end position="114"/>
    </location>
</feature>
<dbReference type="Gene3D" id="1.20.1260.10">
    <property type="match status" value="1"/>
</dbReference>
<dbReference type="PROSITE" id="PS00380">
    <property type="entry name" value="RHODANESE_1"/>
    <property type="match status" value="1"/>
</dbReference>
<organism evidence="2 3">
    <name type="scientific">Desulfoprunum benzoelyticum</name>
    <dbReference type="NCBI Taxonomy" id="1506996"/>
    <lineage>
        <taxon>Bacteria</taxon>
        <taxon>Pseudomonadati</taxon>
        <taxon>Thermodesulfobacteriota</taxon>
        <taxon>Desulfobulbia</taxon>
        <taxon>Desulfobulbales</taxon>
        <taxon>Desulfobulbaceae</taxon>
        <taxon>Desulfoprunum</taxon>
    </lineage>
</organism>
<evidence type="ECO:0000313" key="2">
    <source>
        <dbReference type="EMBL" id="MBB5348807.1"/>
    </source>
</evidence>
<dbReference type="InterPro" id="IPR001763">
    <property type="entry name" value="Rhodanese-like_dom"/>
</dbReference>
<dbReference type="RefSeq" id="WP_183351629.1">
    <property type="nucleotide sequence ID" value="NZ_JACHEO010000015.1"/>
</dbReference>
<evidence type="ECO:0000259" key="1">
    <source>
        <dbReference type="PROSITE" id="PS50206"/>
    </source>
</evidence>
<comment type="caution">
    <text evidence="2">The sequence shown here is derived from an EMBL/GenBank/DDBJ whole genome shotgun (WGS) entry which is preliminary data.</text>
</comment>
<evidence type="ECO:0000313" key="3">
    <source>
        <dbReference type="Proteomes" id="UP000539642"/>
    </source>
</evidence>
<dbReference type="InterPro" id="IPR003251">
    <property type="entry name" value="Rr_diiron-bd_dom"/>
</dbReference>
<keyword evidence="2" id="KW-0808">Transferase</keyword>
<dbReference type="PROSITE" id="PS50206">
    <property type="entry name" value="RHODANESE_3"/>
    <property type="match status" value="1"/>
</dbReference>
<dbReference type="GO" id="GO:0046872">
    <property type="term" value="F:metal ion binding"/>
    <property type="evidence" value="ECO:0007669"/>
    <property type="project" value="InterPro"/>
</dbReference>
<dbReference type="InterPro" id="IPR012347">
    <property type="entry name" value="Ferritin-like"/>
</dbReference>
<reference evidence="2 3" key="1">
    <citation type="submission" date="2020-08" db="EMBL/GenBank/DDBJ databases">
        <title>Genomic Encyclopedia of Type Strains, Phase IV (KMG-IV): sequencing the most valuable type-strain genomes for metagenomic binning, comparative biology and taxonomic classification.</title>
        <authorList>
            <person name="Goeker M."/>
        </authorList>
    </citation>
    <scope>NUCLEOTIDE SEQUENCE [LARGE SCALE GENOMIC DNA]</scope>
    <source>
        <strain evidence="2 3">DSM 28570</strain>
    </source>
</reference>
<dbReference type="Pfam" id="PF02915">
    <property type="entry name" value="Rubrerythrin"/>
    <property type="match status" value="1"/>
</dbReference>
<dbReference type="InterPro" id="IPR050229">
    <property type="entry name" value="GlpE_sulfurtransferase"/>
</dbReference>
<dbReference type="SUPFAM" id="SSF52821">
    <property type="entry name" value="Rhodanese/Cell cycle control phosphatase"/>
    <property type="match status" value="1"/>
</dbReference>
<dbReference type="SMART" id="SM00450">
    <property type="entry name" value="RHOD"/>
    <property type="match status" value="1"/>
</dbReference>
<dbReference type="Proteomes" id="UP000539642">
    <property type="component" value="Unassembled WGS sequence"/>
</dbReference>
<dbReference type="CDD" id="cd00158">
    <property type="entry name" value="RHOD"/>
    <property type="match status" value="1"/>
</dbReference>
<dbReference type="EMBL" id="JACHEO010000015">
    <property type="protein sequence ID" value="MBB5348807.1"/>
    <property type="molecule type" value="Genomic_DNA"/>
</dbReference>
<dbReference type="PANTHER" id="PTHR43031:SF1">
    <property type="entry name" value="PYRIDINE NUCLEOTIDE-DISULPHIDE OXIDOREDUCTASE"/>
    <property type="match status" value="1"/>
</dbReference>
<dbReference type="Gene3D" id="3.40.250.10">
    <property type="entry name" value="Rhodanese-like domain"/>
    <property type="match status" value="1"/>
</dbReference>